<proteinExistence type="predicted"/>
<feature type="region of interest" description="Disordered" evidence="1">
    <location>
        <begin position="1"/>
        <end position="24"/>
    </location>
</feature>
<dbReference type="EMBL" id="JAHRIP010023490">
    <property type="protein sequence ID" value="MEQ2289518.1"/>
    <property type="molecule type" value="Genomic_DNA"/>
</dbReference>
<dbReference type="Proteomes" id="UP001469553">
    <property type="component" value="Unassembled WGS sequence"/>
</dbReference>
<reference evidence="2 3" key="1">
    <citation type="submission" date="2021-06" db="EMBL/GenBank/DDBJ databases">
        <authorList>
            <person name="Palmer J.M."/>
        </authorList>
    </citation>
    <scope>NUCLEOTIDE SEQUENCE [LARGE SCALE GENOMIC DNA]</scope>
    <source>
        <strain evidence="2 3">AS_MEX2019</strain>
        <tissue evidence="2">Muscle</tissue>
    </source>
</reference>
<evidence type="ECO:0000313" key="3">
    <source>
        <dbReference type="Proteomes" id="UP001469553"/>
    </source>
</evidence>
<name>A0ABV0Y7I0_9TELE</name>
<sequence length="110" mass="12316">MTSRRSDGALSQDRSTSSGFSTANTQKTHVGIDVRINEGRWGVSQTVCVRKRLAQLSSYLVNSGKRNKGIGDLLSKQQIFPANISTKAKYSLCIFRTLYDYLDLFSYMPL</sequence>
<protein>
    <submittedName>
        <fullName evidence="2">Uncharacterized protein</fullName>
    </submittedName>
</protein>
<gene>
    <name evidence="2" type="ORF">AMECASPLE_033854</name>
</gene>
<organism evidence="2 3">
    <name type="scientific">Ameca splendens</name>
    <dbReference type="NCBI Taxonomy" id="208324"/>
    <lineage>
        <taxon>Eukaryota</taxon>
        <taxon>Metazoa</taxon>
        <taxon>Chordata</taxon>
        <taxon>Craniata</taxon>
        <taxon>Vertebrata</taxon>
        <taxon>Euteleostomi</taxon>
        <taxon>Actinopterygii</taxon>
        <taxon>Neopterygii</taxon>
        <taxon>Teleostei</taxon>
        <taxon>Neoteleostei</taxon>
        <taxon>Acanthomorphata</taxon>
        <taxon>Ovalentaria</taxon>
        <taxon>Atherinomorphae</taxon>
        <taxon>Cyprinodontiformes</taxon>
        <taxon>Goodeidae</taxon>
        <taxon>Ameca</taxon>
    </lineage>
</organism>
<comment type="caution">
    <text evidence="2">The sequence shown here is derived from an EMBL/GenBank/DDBJ whole genome shotgun (WGS) entry which is preliminary data.</text>
</comment>
<keyword evidence="3" id="KW-1185">Reference proteome</keyword>
<feature type="compositionally biased region" description="Polar residues" evidence="1">
    <location>
        <begin position="12"/>
        <end position="24"/>
    </location>
</feature>
<evidence type="ECO:0000313" key="2">
    <source>
        <dbReference type="EMBL" id="MEQ2289518.1"/>
    </source>
</evidence>
<accession>A0ABV0Y7I0</accession>
<evidence type="ECO:0000256" key="1">
    <source>
        <dbReference type="SAM" id="MobiDB-lite"/>
    </source>
</evidence>